<reference evidence="2 3" key="1">
    <citation type="journal article" date="2015" name="Nature">
        <title>rRNA introns, odd ribosomes, and small enigmatic genomes across a large radiation of phyla.</title>
        <authorList>
            <person name="Brown C.T."/>
            <person name="Hug L.A."/>
            <person name="Thomas B.C."/>
            <person name="Sharon I."/>
            <person name="Castelle C.J."/>
            <person name="Singh A."/>
            <person name="Wilkins M.J."/>
            <person name="Williams K.H."/>
            <person name="Banfield J.F."/>
        </authorList>
    </citation>
    <scope>NUCLEOTIDE SEQUENCE [LARGE SCALE GENOMIC DNA]</scope>
</reference>
<organism evidence="2 3">
    <name type="scientific">Candidatus Woesebacteria bacterium GW2011_GWB1_41_10</name>
    <dbReference type="NCBI Taxonomy" id="1618577"/>
    <lineage>
        <taxon>Bacteria</taxon>
        <taxon>Candidatus Woeseibacteriota</taxon>
    </lineage>
</organism>
<accession>A0A0G0UG52</accession>
<feature type="non-terminal residue" evidence="2">
    <location>
        <position position="1"/>
    </location>
</feature>
<comment type="caution">
    <text evidence="2">The sequence shown here is derived from an EMBL/GenBank/DDBJ whole genome shotgun (WGS) entry which is preliminary data.</text>
</comment>
<protein>
    <submittedName>
        <fullName evidence="2">Glycosyl transferase family 2</fullName>
    </submittedName>
</protein>
<proteinExistence type="predicted"/>
<dbReference type="AlphaFoldDB" id="A0A0G0UG52"/>
<dbReference type="GO" id="GO:0016740">
    <property type="term" value="F:transferase activity"/>
    <property type="evidence" value="ECO:0007669"/>
    <property type="project" value="UniProtKB-KW"/>
</dbReference>
<evidence type="ECO:0000259" key="1">
    <source>
        <dbReference type="Pfam" id="PF00535"/>
    </source>
</evidence>
<sequence length="266" mass="30111">MEVSVIIVSYNTKKLTLATIASLYEEGSGVDFEVIVIDNNSQDGSVEALKKLSKIELILNKTNTGFAFANNQGIKIAKGKYIFLLNSDTIVKKDALGKLVGFAKEYKDVGVVAPKLLNVDGTVQPSVLRFPTIVNAIRQYWFNQKGLFEKYAPESDKPIGVESVVGAAFLITPEALKRVGKLDEKYFFYFEDIDYCRRVKRVGLKVYYLPGAEIIHYHGVSGKKIADAANQWRRLIPSSKLYHGVFKHYLLFLIMWFGQKWQKLLR</sequence>
<dbReference type="InterPro" id="IPR001173">
    <property type="entry name" value="Glyco_trans_2-like"/>
</dbReference>
<dbReference type="Gene3D" id="3.90.550.10">
    <property type="entry name" value="Spore Coat Polysaccharide Biosynthesis Protein SpsA, Chain A"/>
    <property type="match status" value="1"/>
</dbReference>
<dbReference type="PANTHER" id="PTHR43179:SF7">
    <property type="entry name" value="RHAMNOSYLTRANSFERASE WBBL"/>
    <property type="match status" value="1"/>
</dbReference>
<dbReference type="SUPFAM" id="SSF53448">
    <property type="entry name" value="Nucleotide-diphospho-sugar transferases"/>
    <property type="match status" value="1"/>
</dbReference>
<dbReference type="PANTHER" id="PTHR43179">
    <property type="entry name" value="RHAMNOSYLTRANSFERASE WBBL"/>
    <property type="match status" value="1"/>
</dbReference>
<gene>
    <name evidence="2" type="ORF">UU32_C0003G0013</name>
</gene>
<dbReference type="Pfam" id="PF00535">
    <property type="entry name" value="Glycos_transf_2"/>
    <property type="match status" value="1"/>
</dbReference>
<name>A0A0G0UG52_9BACT</name>
<feature type="domain" description="Glycosyltransferase 2-like" evidence="1">
    <location>
        <begin position="4"/>
        <end position="118"/>
    </location>
</feature>
<dbReference type="CDD" id="cd04186">
    <property type="entry name" value="GT_2_like_c"/>
    <property type="match status" value="1"/>
</dbReference>
<dbReference type="InterPro" id="IPR029044">
    <property type="entry name" value="Nucleotide-diphossugar_trans"/>
</dbReference>
<dbReference type="EMBL" id="LCAE01000003">
    <property type="protein sequence ID" value="KKR87883.1"/>
    <property type="molecule type" value="Genomic_DNA"/>
</dbReference>
<dbReference type="PATRIC" id="fig|1618577.3.peg.70"/>
<dbReference type="Proteomes" id="UP000033858">
    <property type="component" value="Unassembled WGS sequence"/>
</dbReference>
<keyword evidence="2" id="KW-0808">Transferase</keyword>
<evidence type="ECO:0000313" key="2">
    <source>
        <dbReference type="EMBL" id="KKR87883.1"/>
    </source>
</evidence>
<evidence type="ECO:0000313" key="3">
    <source>
        <dbReference type="Proteomes" id="UP000033858"/>
    </source>
</evidence>